<proteinExistence type="predicted"/>
<dbReference type="RefSeq" id="WP_380963413.1">
    <property type="nucleotide sequence ID" value="NZ_JBHTCO010000003.1"/>
</dbReference>
<accession>A0ABW2PUH8</accession>
<keyword evidence="2" id="KW-1185">Reference proteome</keyword>
<organism evidence="1 2">
    <name type="scientific">Scopulibacillus cellulosilyticus</name>
    <dbReference type="NCBI Taxonomy" id="2665665"/>
    <lineage>
        <taxon>Bacteria</taxon>
        <taxon>Bacillati</taxon>
        <taxon>Bacillota</taxon>
        <taxon>Bacilli</taxon>
        <taxon>Bacillales</taxon>
        <taxon>Sporolactobacillaceae</taxon>
        <taxon>Scopulibacillus</taxon>
    </lineage>
</organism>
<reference evidence="2" key="1">
    <citation type="journal article" date="2019" name="Int. J. Syst. Evol. Microbiol.">
        <title>The Global Catalogue of Microorganisms (GCM) 10K type strain sequencing project: providing services to taxonomists for standard genome sequencing and annotation.</title>
        <authorList>
            <consortium name="The Broad Institute Genomics Platform"/>
            <consortium name="The Broad Institute Genome Sequencing Center for Infectious Disease"/>
            <person name="Wu L."/>
            <person name="Ma J."/>
        </authorList>
    </citation>
    <scope>NUCLEOTIDE SEQUENCE [LARGE SCALE GENOMIC DNA]</scope>
    <source>
        <strain evidence="2">CGMCC 1.16305</strain>
    </source>
</reference>
<gene>
    <name evidence="1" type="ORF">ACFQRG_02805</name>
</gene>
<dbReference type="EMBL" id="JBHTCO010000003">
    <property type="protein sequence ID" value="MFC7391925.1"/>
    <property type="molecule type" value="Genomic_DNA"/>
</dbReference>
<evidence type="ECO:0000313" key="1">
    <source>
        <dbReference type="EMBL" id="MFC7391925.1"/>
    </source>
</evidence>
<sequence length="124" mass="14808">MQQLLFHEKWEKALSKEDRILIEEIFHQSRGKEDLALQNIRVARNYQQDILASVLIENRTGKRVSLPFTLLYYEKSCKVAEYYFADYDLDVPPYTSMPWTFIFPADHVLNEPNLSEWHLELKKT</sequence>
<dbReference type="NCBIfam" id="TIGR04398">
    <property type="entry name" value="SLAP_DUP"/>
    <property type="match status" value="1"/>
</dbReference>
<comment type="caution">
    <text evidence="1">The sequence shown here is derived from an EMBL/GenBank/DDBJ whole genome shotgun (WGS) entry which is preliminary data.</text>
</comment>
<dbReference type="InterPro" id="IPR030910">
    <property type="entry name" value="SLAP_dom"/>
</dbReference>
<evidence type="ECO:0000313" key="2">
    <source>
        <dbReference type="Proteomes" id="UP001596505"/>
    </source>
</evidence>
<dbReference type="Proteomes" id="UP001596505">
    <property type="component" value="Unassembled WGS sequence"/>
</dbReference>
<name>A0ABW2PUH8_9BACL</name>
<protein>
    <submittedName>
        <fullName evidence="1">SLAP domain-containing protein</fullName>
    </submittedName>
</protein>